<organism evidence="2 3">
    <name type="scientific">Fundidesulfovibrio magnetotacticus</name>
    <dbReference type="NCBI Taxonomy" id="2730080"/>
    <lineage>
        <taxon>Bacteria</taxon>
        <taxon>Pseudomonadati</taxon>
        <taxon>Thermodesulfobacteriota</taxon>
        <taxon>Desulfovibrionia</taxon>
        <taxon>Desulfovibrionales</taxon>
        <taxon>Desulfovibrionaceae</taxon>
        <taxon>Fundidesulfovibrio</taxon>
    </lineage>
</organism>
<keyword evidence="1" id="KW-1133">Transmembrane helix</keyword>
<evidence type="ECO:0000256" key="1">
    <source>
        <dbReference type="SAM" id="Phobius"/>
    </source>
</evidence>
<dbReference type="AlphaFoldDB" id="A0A6V8LUE1"/>
<name>A0A6V8LUE1_9BACT</name>
<gene>
    <name evidence="2" type="ORF">NNJEOMEG_03956</name>
</gene>
<dbReference type="Proteomes" id="UP000494245">
    <property type="component" value="Unassembled WGS sequence"/>
</dbReference>
<keyword evidence="1" id="KW-0472">Membrane</keyword>
<accession>A0A6V8LUE1</accession>
<proteinExistence type="predicted"/>
<reference evidence="2 3" key="2">
    <citation type="submission" date="2020-05" db="EMBL/GenBank/DDBJ databases">
        <title>Draft genome sequence of Desulfovibrio sp. strainFSS-1.</title>
        <authorList>
            <person name="Shimoshige H."/>
            <person name="Kobayashi H."/>
            <person name="Maekawa T."/>
        </authorList>
    </citation>
    <scope>NUCLEOTIDE SEQUENCE [LARGE SCALE GENOMIC DNA]</scope>
    <source>
        <strain evidence="2 3">SIID29052-01</strain>
    </source>
</reference>
<protein>
    <submittedName>
        <fullName evidence="2">Uncharacterized protein</fullName>
    </submittedName>
</protein>
<reference evidence="2 3" key="1">
    <citation type="submission" date="2020-04" db="EMBL/GenBank/DDBJ databases">
        <authorList>
            <consortium name="Desulfovibrio sp. FSS-1 genome sequencing consortium"/>
            <person name="Shimoshige H."/>
            <person name="Kobayashi H."/>
            <person name="Maekawa T."/>
        </authorList>
    </citation>
    <scope>NUCLEOTIDE SEQUENCE [LARGE SCALE GENOMIC DNA]</scope>
    <source>
        <strain evidence="2 3">SIID29052-01</strain>
    </source>
</reference>
<keyword evidence="1" id="KW-0812">Transmembrane</keyword>
<evidence type="ECO:0000313" key="2">
    <source>
        <dbReference type="EMBL" id="GFK96082.1"/>
    </source>
</evidence>
<keyword evidence="3" id="KW-1185">Reference proteome</keyword>
<dbReference type="RefSeq" id="WP_268885706.1">
    <property type="nucleotide sequence ID" value="NZ_BLTE01000032.1"/>
</dbReference>
<feature type="transmembrane region" description="Helical" evidence="1">
    <location>
        <begin position="17"/>
        <end position="39"/>
    </location>
</feature>
<sequence>MNANSATPNALTASIEMLVALAASLAIQVVGYTFCLTTLGA</sequence>
<dbReference type="EMBL" id="BLTE01000032">
    <property type="protein sequence ID" value="GFK96082.1"/>
    <property type="molecule type" value="Genomic_DNA"/>
</dbReference>
<evidence type="ECO:0000313" key="3">
    <source>
        <dbReference type="Proteomes" id="UP000494245"/>
    </source>
</evidence>
<comment type="caution">
    <text evidence="2">The sequence shown here is derived from an EMBL/GenBank/DDBJ whole genome shotgun (WGS) entry which is preliminary data.</text>
</comment>